<evidence type="ECO:0000313" key="2">
    <source>
        <dbReference type="Proteomes" id="UP001629246"/>
    </source>
</evidence>
<dbReference type="InterPro" id="IPR015424">
    <property type="entry name" value="PyrdxlP-dep_Trfase"/>
</dbReference>
<dbReference type="RefSeq" id="WP_408156270.1">
    <property type="nucleotide sequence ID" value="NZ_JAQQFM010000003.1"/>
</dbReference>
<sequence length="472" mass="50858">MPELPSSSELLVAGGDERIRPLAGQRCNKYGISPGPATASVEFSSSTASHISADAFAAVESLRARLCNAPGEAAMHALYQQEFSRIRSGFFELCGLQQAEHAGTGWIVAESGTDAHFSAVRLAALRFRQPFRIVMPEFIETGRAVCDTLRKPNGVDGATVADIVEVRLRNADGSLRSIGEIDRDFHTAALVALAQDIPVLLIRADESKTGCRAPSADLLHMLVKAAPERVAVLIDACQLRISRGSLRGYLVNNYMVALTASKFFAAPSFCGALMVPPAWRAGLEEITRADACSQPSPNPGLLARWEAGLHTMQQYFAIPAALRQLLIARFGQAVHAAIQACPGFDLLARSAGVAANANTQDADAGDVNAATLFAFRVRRVAPSRHLTSLEMEQAYRTLQQSRHANGSSYLLGQPVACGSQDFQRTQCLRISLSATMVIELSRLPPEEAVTWLDQQVMTCLQTLKAIVDQQSS</sequence>
<dbReference type="SUPFAM" id="SSF53383">
    <property type="entry name" value="PLP-dependent transferases"/>
    <property type="match status" value="1"/>
</dbReference>
<protein>
    <recommendedName>
        <fullName evidence="3">Aminotransferase class I/classII domain-containing protein</fullName>
    </recommendedName>
</protein>
<name>A0ABW9A6H8_9BURK</name>
<reference evidence="1 2" key="1">
    <citation type="journal article" date="2024" name="Chem. Sci.">
        <title>Discovery of megapolipeptins by genome mining of a Burkholderiales bacteria collection.</title>
        <authorList>
            <person name="Paulo B.S."/>
            <person name="Recchia M.J.J."/>
            <person name="Lee S."/>
            <person name="Fergusson C.H."/>
            <person name="Romanowski S.B."/>
            <person name="Hernandez A."/>
            <person name="Krull N."/>
            <person name="Liu D.Y."/>
            <person name="Cavanagh H."/>
            <person name="Bos A."/>
            <person name="Gray C.A."/>
            <person name="Murphy B.T."/>
            <person name="Linington R.G."/>
            <person name="Eustaquio A.S."/>
        </authorList>
    </citation>
    <scope>NUCLEOTIDE SEQUENCE [LARGE SCALE GENOMIC DNA]</scope>
    <source>
        <strain evidence="1 2">RL21-008-BIB-A</strain>
    </source>
</reference>
<proteinExistence type="predicted"/>
<comment type="caution">
    <text evidence="1">The sequence shown here is derived from an EMBL/GenBank/DDBJ whole genome shotgun (WGS) entry which is preliminary data.</text>
</comment>
<keyword evidence="2" id="KW-1185">Reference proteome</keyword>
<dbReference type="EMBL" id="JAQQFM010000003">
    <property type="protein sequence ID" value="MFL9924039.1"/>
    <property type="molecule type" value="Genomic_DNA"/>
</dbReference>
<evidence type="ECO:0000313" key="1">
    <source>
        <dbReference type="EMBL" id="MFL9924039.1"/>
    </source>
</evidence>
<organism evidence="1 2">
    <name type="scientific">Herbaspirillum lusitanum</name>
    <dbReference type="NCBI Taxonomy" id="213312"/>
    <lineage>
        <taxon>Bacteria</taxon>
        <taxon>Pseudomonadati</taxon>
        <taxon>Pseudomonadota</taxon>
        <taxon>Betaproteobacteria</taxon>
        <taxon>Burkholderiales</taxon>
        <taxon>Oxalobacteraceae</taxon>
        <taxon>Herbaspirillum</taxon>
    </lineage>
</organism>
<dbReference type="Proteomes" id="UP001629246">
    <property type="component" value="Unassembled WGS sequence"/>
</dbReference>
<evidence type="ECO:0008006" key="3">
    <source>
        <dbReference type="Google" id="ProtNLM"/>
    </source>
</evidence>
<gene>
    <name evidence="1" type="ORF">PQR62_07180</name>
</gene>
<accession>A0ABW9A6H8</accession>